<keyword evidence="3" id="KW-1185">Reference proteome</keyword>
<evidence type="ECO:0000256" key="1">
    <source>
        <dbReference type="SAM" id="MobiDB-lite"/>
    </source>
</evidence>
<reference evidence="2 3" key="1">
    <citation type="submission" date="2018-04" db="EMBL/GenBank/DDBJ databases">
        <title>Genomic Encyclopedia of Type Strains, Phase IV (KMG-IV): sequencing the most valuable type-strain genomes for metagenomic binning, comparative biology and taxonomic classification.</title>
        <authorList>
            <person name="Goeker M."/>
        </authorList>
    </citation>
    <scope>NUCLEOTIDE SEQUENCE [LARGE SCALE GENOMIC DNA]</scope>
    <source>
        <strain evidence="2 3">DSM 104150</strain>
    </source>
</reference>
<dbReference type="Proteomes" id="UP000248330">
    <property type="component" value="Unassembled WGS sequence"/>
</dbReference>
<dbReference type="RefSeq" id="WP_110263505.1">
    <property type="nucleotide sequence ID" value="NZ_CAKZQT010000007.1"/>
</dbReference>
<dbReference type="EMBL" id="QICN01000001">
    <property type="protein sequence ID" value="PXV71387.1"/>
    <property type="molecule type" value="Genomic_DNA"/>
</dbReference>
<dbReference type="AlphaFoldDB" id="A0A318EF17"/>
<proteinExistence type="predicted"/>
<accession>A0A318EF17</accession>
<feature type="region of interest" description="Disordered" evidence="1">
    <location>
        <begin position="129"/>
        <end position="150"/>
    </location>
</feature>
<evidence type="ECO:0000313" key="3">
    <source>
        <dbReference type="Proteomes" id="UP000248330"/>
    </source>
</evidence>
<dbReference type="OrthoDB" id="7069254at2"/>
<comment type="caution">
    <text evidence="2">The sequence shown here is derived from an EMBL/GenBank/DDBJ whole genome shotgun (WGS) entry which is preliminary data.</text>
</comment>
<feature type="compositionally biased region" description="Basic and acidic residues" evidence="1">
    <location>
        <begin position="136"/>
        <end position="150"/>
    </location>
</feature>
<organism evidence="2 3">
    <name type="scientific">Sinimarinibacterium flocculans</name>
    <dbReference type="NCBI Taxonomy" id="985250"/>
    <lineage>
        <taxon>Bacteria</taxon>
        <taxon>Pseudomonadati</taxon>
        <taxon>Pseudomonadota</taxon>
        <taxon>Gammaproteobacteria</taxon>
        <taxon>Nevskiales</taxon>
        <taxon>Nevskiaceae</taxon>
        <taxon>Sinimarinibacterium</taxon>
    </lineage>
</organism>
<gene>
    <name evidence="2" type="ORF">C8D93_101433</name>
</gene>
<protein>
    <submittedName>
        <fullName evidence="2">Uncharacterized protein</fullName>
    </submittedName>
</protein>
<name>A0A318EF17_9GAMM</name>
<evidence type="ECO:0000313" key="2">
    <source>
        <dbReference type="EMBL" id="PXV71387.1"/>
    </source>
</evidence>
<sequence length="150" mass="16331">MVWVDAVLGLLAIALSAEVWRRSTADTRAIEGLADSLRRSGALLIELRRRIEQQRQLAEAQQLTETAVDVGTQAVRQVHFGIAAIPFGLLEALPATRDTTRVVRQAHDVIANAVYGTIRGVNRLSGQATRSALGLRTERDPGVSGRDDHD</sequence>